<evidence type="ECO:0000256" key="6">
    <source>
        <dbReference type="RuleBase" id="RU003983"/>
    </source>
</evidence>
<feature type="transmembrane region" description="Helical" evidence="7">
    <location>
        <begin position="33"/>
        <end position="61"/>
    </location>
</feature>
<reference evidence="9 10" key="1">
    <citation type="submission" date="2024-09" db="EMBL/GenBank/DDBJ databases">
        <authorList>
            <person name="Sun Q."/>
            <person name="Mori K."/>
        </authorList>
    </citation>
    <scope>NUCLEOTIDE SEQUENCE [LARGE SCALE GENOMIC DNA]</scope>
    <source>
        <strain evidence="9 10">JCM 15389</strain>
    </source>
</reference>
<keyword evidence="3 6" id="KW-0378">Hydrolase</keyword>
<evidence type="ECO:0000259" key="8">
    <source>
        <dbReference type="Pfam" id="PF01435"/>
    </source>
</evidence>
<protein>
    <submittedName>
        <fullName evidence="9">M48 family metalloprotease</fullName>
        <ecNumber evidence="9">3.4.24.-</ecNumber>
    </submittedName>
</protein>
<evidence type="ECO:0000256" key="5">
    <source>
        <dbReference type="ARBA" id="ARBA00023049"/>
    </source>
</evidence>
<dbReference type="InterPro" id="IPR001915">
    <property type="entry name" value="Peptidase_M48"/>
</dbReference>
<keyword evidence="7" id="KW-0472">Membrane</keyword>
<dbReference type="EMBL" id="JBHLYQ010000036">
    <property type="protein sequence ID" value="MFC0081540.1"/>
    <property type="molecule type" value="Genomic_DNA"/>
</dbReference>
<evidence type="ECO:0000313" key="10">
    <source>
        <dbReference type="Proteomes" id="UP001589788"/>
    </source>
</evidence>
<dbReference type="EC" id="3.4.24.-" evidence="9"/>
<dbReference type="GO" id="GO:0008237">
    <property type="term" value="F:metallopeptidase activity"/>
    <property type="evidence" value="ECO:0007669"/>
    <property type="project" value="UniProtKB-KW"/>
</dbReference>
<feature type="domain" description="Peptidase M48" evidence="8">
    <location>
        <begin position="133"/>
        <end position="190"/>
    </location>
</feature>
<keyword evidence="2" id="KW-0479">Metal-binding</keyword>
<feature type="transmembrane region" description="Helical" evidence="7">
    <location>
        <begin position="81"/>
        <end position="99"/>
    </location>
</feature>
<dbReference type="PANTHER" id="PTHR34978:SF3">
    <property type="entry name" value="SLR0241 PROTEIN"/>
    <property type="match status" value="1"/>
</dbReference>
<evidence type="ECO:0000256" key="2">
    <source>
        <dbReference type="ARBA" id="ARBA00022723"/>
    </source>
</evidence>
<dbReference type="Pfam" id="PF01435">
    <property type="entry name" value="Peptidase_M48"/>
    <property type="match status" value="1"/>
</dbReference>
<keyword evidence="4 6" id="KW-0862">Zinc</keyword>
<evidence type="ECO:0000256" key="7">
    <source>
        <dbReference type="SAM" id="Phobius"/>
    </source>
</evidence>
<keyword evidence="5 6" id="KW-0482">Metalloprotease</keyword>
<feature type="transmembrane region" description="Helical" evidence="7">
    <location>
        <begin position="271"/>
        <end position="289"/>
    </location>
</feature>
<name>A0ABV6C1I0_9ACTN</name>
<dbReference type="Proteomes" id="UP001589788">
    <property type="component" value="Unassembled WGS sequence"/>
</dbReference>
<dbReference type="PANTHER" id="PTHR34978">
    <property type="entry name" value="POSSIBLE SENSOR-TRANSDUCER PROTEIN BLAR"/>
    <property type="match status" value="1"/>
</dbReference>
<evidence type="ECO:0000256" key="4">
    <source>
        <dbReference type="ARBA" id="ARBA00022833"/>
    </source>
</evidence>
<keyword evidence="10" id="KW-1185">Reference proteome</keyword>
<dbReference type="InterPro" id="IPR052173">
    <property type="entry name" value="Beta-lactam_resp_regulator"/>
</dbReference>
<organism evidence="9 10">
    <name type="scientific">Aciditerrimonas ferrireducens</name>
    <dbReference type="NCBI Taxonomy" id="667306"/>
    <lineage>
        <taxon>Bacteria</taxon>
        <taxon>Bacillati</taxon>
        <taxon>Actinomycetota</taxon>
        <taxon>Acidimicrobiia</taxon>
        <taxon>Acidimicrobiales</taxon>
        <taxon>Acidimicrobiaceae</taxon>
        <taxon>Aciditerrimonas</taxon>
    </lineage>
</organism>
<sequence>MSPVGLVALGVALFVVLPELGSLGWFQRSSPRLLGALQLAGLLGWALLPALSAGCLGVLVAKAVASGRLGSGGCWLSVPSGAWVLIGAGIGGLTLVPLVRQAVSTIRAVRRTELPALVRRVATMRVGARGGVVWVVPSARRAAYASGILRPVAVVTSAVLAPLGPDEQRAVVEHEAAHLRLGHPRILVLAGVIERAYGALPPVQRRASALRGALEAAADDEAARVVGASVLLRALTRTILATNQPAGGFSDPEHLAARIERLQAPPRRAPLVDLAAGGLALVLVGLFAWLVCLSVSGRQDLGGEVLCGLGALLVAARPLRSARRSRPASHHPLDTTTKL</sequence>
<dbReference type="Gene3D" id="3.30.2010.10">
    <property type="entry name" value="Metalloproteases ('zincins'), catalytic domain"/>
    <property type="match status" value="1"/>
</dbReference>
<proteinExistence type="inferred from homology"/>
<dbReference type="RefSeq" id="WP_377788811.1">
    <property type="nucleotide sequence ID" value="NZ_JBHLYQ010000036.1"/>
</dbReference>
<comment type="caution">
    <text evidence="9">The sequence shown here is derived from an EMBL/GenBank/DDBJ whole genome shotgun (WGS) entry which is preliminary data.</text>
</comment>
<gene>
    <name evidence="9" type="ORF">ACFFRE_05180</name>
</gene>
<comment type="similarity">
    <text evidence="6">Belongs to the peptidase M48 family.</text>
</comment>
<accession>A0ABV6C1I0</accession>
<evidence type="ECO:0000256" key="3">
    <source>
        <dbReference type="ARBA" id="ARBA00022801"/>
    </source>
</evidence>
<evidence type="ECO:0000313" key="9">
    <source>
        <dbReference type="EMBL" id="MFC0081540.1"/>
    </source>
</evidence>
<evidence type="ECO:0000256" key="1">
    <source>
        <dbReference type="ARBA" id="ARBA00022670"/>
    </source>
</evidence>
<keyword evidence="1 6" id="KW-0645">Protease</keyword>
<feature type="transmembrane region" description="Helical" evidence="7">
    <location>
        <begin position="6"/>
        <end position="26"/>
    </location>
</feature>
<keyword evidence="7" id="KW-1133">Transmembrane helix</keyword>
<keyword evidence="7" id="KW-0812">Transmembrane</keyword>
<comment type="cofactor">
    <cofactor evidence="6">
        <name>Zn(2+)</name>
        <dbReference type="ChEBI" id="CHEBI:29105"/>
    </cofactor>
    <text evidence="6">Binds 1 zinc ion per subunit.</text>
</comment>